<name>A0A5M6CD47_9FLAO</name>
<protein>
    <submittedName>
        <fullName evidence="1">Uncharacterized protein</fullName>
    </submittedName>
</protein>
<organism evidence="1 2">
    <name type="scientific">Paenimyroides baculatum</name>
    <dbReference type="NCBI Taxonomy" id="2608000"/>
    <lineage>
        <taxon>Bacteria</taxon>
        <taxon>Pseudomonadati</taxon>
        <taxon>Bacteroidota</taxon>
        <taxon>Flavobacteriia</taxon>
        <taxon>Flavobacteriales</taxon>
        <taxon>Flavobacteriaceae</taxon>
        <taxon>Paenimyroides</taxon>
    </lineage>
</organism>
<dbReference type="PROSITE" id="PS51257">
    <property type="entry name" value="PROKAR_LIPOPROTEIN"/>
    <property type="match status" value="1"/>
</dbReference>
<dbReference type="EMBL" id="VWSG01000009">
    <property type="protein sequence ID" value="KAA5533001.1"/>
    <property type="molecule type" value="Genomic_DNA"/>
</dbReference>
<evidence type="ECO:0000313" key="2">
    <source>
        <dbReference type="Proteomes" id="UP000325141"/>
    </source>
</evidence>
<dbReference type="AlphaFoldDB" id="A0A5M6CD47"/>
<comment type="caution">
    <text evidence="1">The sequence shown here is derived from an EMBL/GenBank/DDBJ whole genome shotgun (WGS) entry which is preliminary data.</text>
</comment>
<proteinExistence type="predicted"/>
<dbReference type="Proteomes" id="UP000325141">
    <property type="component" value="Unassembled WGS sequence"/>
</dbReference>
<reference evidence="1 2" key="1">
    <citation type="submission" date="2019-09" db="EMBL/GenBank/DDBJ databases">
        <title>Genome sequence and assembly of Flavobacterium sp.</title>
        <authorList>
            <person name="Chhetri G."/>
        </authorList>
    </citation>
    <scope>NUCLEOTIDE SEQUENCE [LARGE SCALE GENOMIC DNA]</scope>
    <source>
        <strain evidence="1 2">SNL9</strain>
    </source>
</reference>
<evidence type="ECO:0000313" key="1">
    <source>
        <dbReference type="EMBL" id="KAA5533001.1"/>
    </source>
</evidence>
<gene>
    <name evidence="1" type="ORF">F0460_11900</name>
</gene>
<keyword evidence="2" id="KW-1185">Reference proteome</keyword>
<sequence>MKSLTVKVILLCFLILSCTKNKLLHKNDYTLEDKLKFTNSILKFYVEDSLVCNHLSNQLDWTPFKKALYSEEGLLLKKYASDMKKEDIESQMSSFIISEKYNEFFSNYKLFKEDVESQSDSILNLQSNLYYTTLPVFTDDGNFAFVGFSLVSSLLSGYGEIIIFERKDNRWSEVERKQIWIH</sequence>
<dbReference type="RefSeq" id="WP_150013520.1">
    <property type="nucleotide sequence ID" value="NZ_VWSG01000009.1"/>
</dbReference>
<accession>A0A5M6CD47</accession>